<dbReference type="PROSITE" id="PS51178">
    <property type="entry name" value="PASTA"/>
    <property type="match status" value="1"/>
</dbReference>
<dbReference type="SMART" id="SM00740">
    <property type="entry name" value="PASTA"/>
    <property type="match status" value="1"/>
</dbReference>
<keyword evidence="2" id="KW-0812">Transmembrane</keyword>
<dbReference type="Pfam" id="PF03793">
    <property type="entry name" value="PASTA"/>
    <property type="match status" value="1"/>
</dbReference>
<feature type="region of interest" description="Disordered" evidence="1">
    <location>
        <begin position="442"/>
        <end position="480"/>
    </location>
</feature>
<keyword evidence="2" id="KW-0472">Membrane</keyword>
<feature type="domain" description="PASTA" evidence="3">
    <location>
        <begin position="406"/>
        <end position="472"/>
    </location>
</feature>
<dbReference type="Gene3D" id="3.30.10.20">
    <property type="match status" value="1"/>
</dbReference>
<gene>
    <name evidence="4" type="ORF">LVY72_20820</name>
</gene>
<dbReference type="InterPro" id="IPR008964">
    <property type="entry name" value="Invasin/intimin_cell_adhesion"/>
</dbReference>
<dbReference type="InterPro" id="IPR003343">
    <property type="entry name" value="Big_2"/>
</dbReference>
<protein>
    <submittedName>
        <fullName evidence="4">Ig-like domain-containing protein</fullName>
    </submittedName>
</protein>
<dbReference type="CDD" id="cd06577">
    <property type="entry name" value="PASTA_pknB"/>
    <property type="match status" value="1"/>
</dbReference>
<comment type="caution">
    <text evidence="4">The sequence shown here is derived from an EMBL/GenBank/DDBJ whole genome shotgun (WGS) entry which is preliminary data.</text>
</comment>
<dbReference type="PANTHER" id="PTHR23019:SF0">
    <property type="entry name" value="NUCLEAR PORE MEMBRANE GLYCOPROTEIN 210"/>
    <property type="match status" value="1"/>
</dbReference>
<dbReference type="RefSeq" id="WP_237826114.1">
    <property type="nucleotide sequence ID" value="NZ_JAKLTQ010000023.1"/>
</dbReference>
<evidence type="ECO:0000256" key="1">
    <source>
        <dbReference type="SAM" id="MobiDB-lite"/>
    </source>
</evidence>
<evidence type="ECO:0000256" key="2">
    <source>
        <dbReference type="SAM" id="Phobius"/>
    </source>
</evidence>
<dbReference type="Proteomes" id="UP001165368">
    <property type="component" value="Unassembled WGS sequence"/>
</dbReference>
<evidence type="ECO:0000259" key="3">
    <source>
        <dbReference type="PROSITE" id="PS51178"/>
    </source>
</evidence>
<reference evidence="4" key="1">
    <citation type="submission" date="2022-01" db="EMBL/GenBank/DDBJ databases">
        <authorList>
            <person name="Jo J.-H."/>
            <person name="Im W.-T."/>
        </authorList>
    </citation>
    <scope>NUCLEOTIDE SEQUENCE</scope>
    <source>
        <strain evidence="4">I2-34</strain>
    </source>
</reference>
<feature type="transmembrane region" description="Helical" evidence="2">
    <location>
        <begin position="40"/>
        <end position="60"/>
    </location>
</feature>
<feature type="compositionally biased region" description="Polar residues" evidence="1">
    <location>
        <begin position="461"/>
        <end position="480"/>
    </location>
</feature>
<dbReference type="SUPFAM" id="SSF49373">
    <property type="entry name" value="Invasin/intimin cell-adhesion fragments"/>
    <property type="match status" value="3"/>
</dbReference>
<proteinExistence type="predicted"/>
<accession>A0ABS9LCD0</accession>
<evidence type="ECO:0000313" key="5">
    <source>
        <dbReference type="Proteomes" id="UP001165368"/>
    </source>
</evidence>
<dbReference type="EMBL" id="JAKLTQ010000023">
    <property type="protein sequence ID" value="MCG2624338.1"/>
    <property type="molecule type" value="Genomic_DNA"/>
</dbReference>
<dbReference type="InterPro" id="IPR045197">
    <property type="entry name" value="NUP210-like"/>
</dbReference>
<name>A0ABS9LCD0_9MICC</name>
<dbReference type="InterPro" id="IPR005543">
    <property type="entry name" value="PASTA_dom"/>
</dbReference>
<keyword evidence="5" id="KW-1185">Reference proteome</keyword>
<dbReference type="PANTHER" id="PTHR23019">
    <property type="entry name" value="NUCLEAR PORE MEMBRANE GLYCOPROTEIN GP210-RELATED"/>
    <property type="match status" value="1"/>
</dbReference>
<sequence length="480" mass="49866">MNADFRRSLTATADEVRSRAHPADPNAAIMRGIGRYRRRIWIAYIAAAAVAAVLAGSLFLTRQVLSDAELTAINVQPSPAVLRPKAQLQFAAEGAYSNGDRGVRIDSVDWQSDNPAVARIDGSGRVSALQPGTATITASQKGIKGTVKLTVTKANLRSITVNPSPITLKPGEHRSLTATGKYDDGATATLVSPPVKWETSNKDVARVDAKGQLSGVSQGTATITAIFEGVKRKVKLSVTEAGPTPETPEPQPTLASIRIDGPRQLTEGEHQPIAAVGIFSDKTERRLESPPVQWSSSDPNIARIDGDQIVAVSQGNISLKATWGGSSGTLDVAVGPSSPGCTPSSLDPSKYNGRTFEVVKAELEANGWRVEAHEQSAAEAPGVVLAVSANCTSDGEAVATVVYSTGPTGPQVPDVIGKSVADAEVIISGQGLVPLRGEDQFSGAPQGTVVDQNPKAGTAAPPQSTVTYYVSAGPGTTTPT</sequence>
<evidence type="ECO:0000313" key="4">
    <source>
        <dbReference type="EMBL" id="MCG2624338.1"/>
    </source>
</evidence>
<organism evidence="4 5">
    <name type="scientific">Arthrobacter hankyongi</name>
    <dbReference type="NCBI Taxonomy" id="2904801"/>
    <lineage>
        <taxon>Bacteria</taxon>
        <taxon>Bacillati</taxon>
        <taxon>Actinomycetota</taxon>
        <taxon>Actinomycetes</taxon>
        <taxon>Micrococcales</taxon>
        <taxon>Micrococcaceae</taxon>
        <taxon>Arthrobacter</taxon>
    </lineage>
</organism>
<dbReference type="SMART" id="SM00635">
    <property type="entry name" value="BID_2"/>
    <property type="match status" value="3"/>
</dbReference>
<dbReference type="Pfam" id="PF02368">
    <property type="entry name" value="Big_2"/>
    <property type="match status" value="2"/>
</dbReference>
<keyword evidence="2" id="KW-1133">Transmembrane helix</keyword>
<dbReference type="Gene3D" id="2.60.40.1080">
    <property type="match status" value="3"/>
</dbReference>